<gene>
    <name evidence="1" type="ORF">KUTeg_022528</name>
</gene>
<keyword evidence="2" id="KW-1185">Reference proteome</keyword>
<sequence length="144" mass="16162">MVEQANQWLAGNTEYTAFKCETIMTKLEPTDKILVDSVLLWLLPQSNISLPVVQIGYTTALPIGIGQNDQVTEGTEAGHVVRVSINCSMQETVNTINKQRSHETNQKEAIDPDCTCWAENGSMARLYGFMIKYQNLPRMLLDLQ</sequence>
<evidence type="ECO:0000313" key="1">
    <source>
        <dbReference type="EMBL" id="KAJ8301009.1"/>
    </source>
</evidence>
<dbReference type="EMBL" id="JARBDR010000919">
    <property type="protein sequence ID" value="KAJ8301009.1"/>
    <property type="molecule type" value="Genomic_DNA"/>
</dbReference>
<accession>A0ABQ9E6I6</accession>
<organism evidence="1 2">
    <name type="scientific">Tegillarca granosa</name>
    <name type="common">Malaysian cockle</name>
    <name type="synonym">Anadara granosa</name>
    <dbReference type="NCBI Taxonomy" id="220873"/>
    <lineage>
        <taxon>Eukaryota</taxon>
        <taxon>Metazoa</taxon>
        <taxon>Spiralia</taxon>
        <taxon>Lophotrochozoa</taxon>
        <taxon>Mollusca</taxon>
        <taxon>Bivalvia</taxon>
        <taxon>Autobranchia</taxon>
        <taxon>Pteriomorphia</taxon>
        <taxon>Arcoida</taxon>
        <taxon>Arcoidea</taxon>
        <taxon>Arcidae</taxon>
        <taxon>Tegillarca</taxon>
    </lineage>
</organism>
<proteinExistence type="predicted"/>
<evidence type="ECO:0000313" key="2">
    <source>
        <dbReference type="Proteomes" id="UP001217089"/>
    </source>
</evidence>
<reference evidence="1 2" key="1">
    <citation type="submission" date="2022-12" db="EMBL/GenBank/DDBJ databases">
        <title>Chromosome-level genome of Tegillarca granosa.</title>
        <authorList>
            <person name="Kim J."/>
        </authorList>
    </citation>
    <scope>NUCLEOTIDE SEQUENCE [LARGE SCALE GENOMIC DNA]</scope>
    <source>
        <strain evidence="1">Teg-2019</strain>
        <tissue evidence="1">Adductor muscle</tissue>
    </source>
</reference>
<protein>
    <submittedName>
        <fullName evidence="1">Uncharacterized protein</fullName>
    </submittedName>
</protein>
<name>A0ABQ9E6I6_TEGGR</name>
<comment type="caution">
    <text evidence="1">The sequence shown here is derived from an EMBL/GenBank/DDBJ whole genome shotgun (WGS) entry which is preliminary data.</text>
</comment>
<dbReference type="Proteomes" id="UP001217089">
    <property type="component" value="Unassembled WGS sequence"/>
</dbReference>